<gene>
    <name evidence="2" type="ORF">N8M53_15005</name>
</gene>
<dbReference type="EMBL" id="CP114589">
    <property type="protein sequence ID" value="WBA10113.1"/>
    <property type="molecule type" value="Genomic_DNA"/>
</dbReference>
<evidence type="ECO:0000256" key="1">
    <source>
        <dbReference type="SAM" id="Phobius"/>
    </source>
</evidence>
<reference evidence="2" key="1">
    <citation type="submission" date="2022-09" db="EMBL/GenBank/DDBJ databases">
        <authorList>
            <person name="Li Z.-J."/>
        </authorList>
    </citation>
    <scope>NUCLEOTIDE SEQUENCE</scope>
    <source>
        <strain evidence="2">TGB11</strain>
        <plasmid evidence="2">unnamed</plasmid>
    </source>
</reference>
<evidence type="ECO:0000313" key="3">
    <source>
        <dbReference type="Proteomes" id="UP001164748"/>
    </source>
</evidence>
<name>A0AA47LSC9_9GAMM</name>
<feature type="transmembrane region" description="Helical" evidence="1">
    <location>
        <begin position="105"/>
        <end position="127"/>
    </location>
</feature>
<keyword evidence="1" id="KW-0472">Membrane</keyword>
<sequence>MSEVEKFHELAKDAGNRLRAYILSVSSGATGVFFFALTSTQAGSLSHVEKWMLATALVGFVLTVAICLYELRVDAQRFFALATELEKPQAERSWNNNENYKRKRYWLVHPSYITLTISIIVTCAYLIPSIVSN</sequence>
<feature type="transmembrane region" description="Helical" evidence="1">
    <location>
        <begin position="51"/>
        <end position="71"/>
    </location>
</feature>
<keyword evidence="2" id="KW-0614">Plasmid</keyword>
<geneLocation type="plasmid" evidence="2 3">
    <name>unnamed</name>
</geneLocation>
<dbReference type="RefSeq" id="WP_269580152.1">
    <property type="nucleotide sequence ID" value="NZ_CP114589.1"/>
</dbReference>
<organism evidence="2 3">
    <name type="scientific">Salinivibrio kushneri</name>
    <dbReference type="NCBI Taxonomy" id="1908198"/>
    <lineage>
        <taxon>Bacteria</taxon>
        <taxon>Pseudomonadati</taxon>
        <taxon>Pseudomonadota</taxon>
        <taxon>Gammaproteobacteria</taxon>
        <taxon>Vibrionales</taxon>
        <taxon>Vibrionaceae</taxon>
        <taxon>Salinivibrio</taxon>
    </lineage>
</organism>
<proteinExistence type="predicted"/>
<protein>
    <submittedName>
        <fullName evidence="2">Uncharacterized protein</fullName>
    </submittedName>
</protein>
<dbReference type="Proteomes" id="UP001164748">
    <property type="component" value="Plasmid unnamed"/>
</dbReference>
<feature type="transmembrane region" description="Helical" evidence="1">
    <location>
        <begin position="20"/>
        <end position="39"/>
    </location>
</feature>
<dbReference type="AlphaFoldDB" id="A0AA47LSC9"/>
<keyword evidence="1" id="KW-0812">Transmembrane</keyword>
<evidence type="ECO:0000313" key="2">
    <source>
        <dbReference type="EMBL" id="WBA10113.1"/>
    </source>
</evidence>
<keyword evidence="1" id="KW-1133">Transmembrane helix</keyword>
<accession>A0AA47LSC9</accession>